<proteinExistence type="predicted"/>
<evidence type="ECO:0000313" key="2">
    <source>
        <dbReference type="Proteomes" id="UP000176665"/>
    </source>
</evidence>
<dbReference type="Proteomes" id="UP000176665">
    <property type="component" value="Unassembled WGS sequence"/>
</dbReference>
<gene>
    <name evidence="1" type="ORF">A2W14_00990</name>
</gene>
<name>A0A1F5YQ06_9BACT</name>
<reference evidence="1 2" key="1">
    <citation type="journal article" date="2016" name="Nat. Commun.">
        <title>Thousands of microbial genomes shed light on interconnected biogeochemical processes in an aquifer system.</title>
        <authorList>
            <person name="Anantharaman K."/>
            <person name="Brown C.T."/>
            <person name="Hug L.A."/>
            <person name="Sharon I."/>
            <person name="Castelle C.J."/>
            <person name="Probst A.J."/>
            <person name="Thomas B.C."/>
            <person name="Singh A."/>
            <person name="Wilkins M.J."/>
            <person name="Karaoz U."/>
            <person name="Brodie E.L."/>
            <person name="Williams K.H."/>
            <person name="Hubbard S.S."/>
            <person name="Banfield J.F."/>
        </authorList>
    </citation>
    <scope>NUCLEOTIDE SEQUENCE [LARGE SCALE GENOMIC DNA]</scope>
</reference>
<evidence type="ECO:0000313" key="1">
    <source>
        <dbReference type="EMBL" id="OGG02288.1"/>
    </source>
</evidence>
<dbReference type="EMBL" id="MFJA01000067">
    <property type="protein sequence ID" value="OGG02288.1"/>
    <property type="molecule type" value="Genomic_DNA"/>
</dbReference>
<protein>
    <submittedName>
        <fullName evidence="1">Uncharacterized protein</fullName>
    </submittedName>
</protein>
<comment type="caution">
    <text evidence="1">The sequence shown here is derived from an EMBL/GenBank/DDBJ whole genome shotgun (WGS) entry which is preliminary data.</text>
</comment>
<dbReference type="STRING" id="1798371.A2W14_00990"/>
<dbReference type="AlphaFoldDB" id="A0A1F5YQ06"/>
<accession>A0A1F5YQ06</accession>
<sequence>MKAIDLTKTLQGYKQGWVAINNKYKVIAHAETYKEIVEKVFGLEEKIILLPATGDYSRYIT</sequence>
<organism evidence="1 2">
    <name type="scientific">Candidatus Gottesmanbacteria bacterium RBG_16_37_8</name>
    <dbReference type="NCBI Taxonomy" id="1798371"/>
    <lineage>
        <taxon>Bacteria</taxon>
        <taxon>Candidatus Gottesmaniibacteriota</taxon>
    </lineage>
</organism>